<accession>A0AAV8URR4</accession>
<protein>
    <recommendedName>
        <fullName evidence="5">FPL domain-containing protein</fullName>
    </recommendedName>
</protein>
<sequence length="774" mass="85777">MSRSHRFSSFLSLHPRLLQLVTVTPLSSSSNEERSFNSGHAHEEPGDDKTTDTEVNSLHESLTRLSSERELDEAFLTEVILIVQRYSNRDGASRMRRRSPGRDAEAVEAIRALAQIVVWGDQNNPSLWDVFMNGQVMFHISEILKHTASPGVRRQCLQSISIMVQSFRNDTSLYNLFSRNHINEILTFKADRDDLELIGHLISLIRGITNRLNDDLLQFFFNEDAQSFPLYEKATELFDHKEPMFRIAIRNATLSIFNLEDERVLEYATKDLNSEAHYFNRLFFYVRSIEDLVERAFSRCAQADLPDATLHSIDNQMCELESILDYVNEAIANNERTIGAYLGGAAIREFVQPPLIEMASLAGSDGAQLGRFERRAGIFGWHVALCLVLLKHKLIGRAMTAEMLSSFSHNGQTPSQSLKDLVMLSRDERAVHMALCAVEALVSYPLCEYDDLINAGFALARNSTNSAECCHGECPDVNGTGHSPRSPALDDSGEINVSSSLSGYDFVTGNQLPKSDLDDDSFTADVINSLGASFVDFVSSVFRIERPTRSLRVVQASARLVLAVAHAGGDVIGRSCAAIAAVLLSEYLCALRTVIEEDPEVGPAMHEALLASFKAKALRRPPNLQDQLCQCDIVTNKGFYLPPSPQMAGALSLEGMRRKRLRHGISVQRGSRKLSKVQEVVRKRFMRFDADTVCVLAWLTAELAGKQDALAQLEERMKKAVDAPSPLKPTKAKDSVERILDAFAGLCTAEHDGGDIPDGDSTKPAHQVTGSGKT</sequence>
<feature type="region of interest" description="Disordered" evidence="3">
    <location>
        <begin position="751"/>
        <end position="774"/>
    </location>
</feature>
<comment type="caution">
    <text evidence="6">The sequence shown here is derived from an EMBL/GenBank/DDBJ whole genome shotgun (WGS) entry which is preliminary data.</text>
</comment>
<organism evidence="6 7">
    <name type="scientific">Rhodosorus marinus</name>
    <dbReference type="NCBI Taxonomy" id="101924"/>
    <lineage>
        <taxon>Eukaryota</taxon>
        <taxon>Rhodophyta</taxon>
        <taxon>Stylonematophyceae</taxon>
        <taxon>Stylonematales</taxon>
        <taxon>Stylonemataceae</taxon>
        <taxon>Rhodosorus</taxon>
    </lineage>
</organism>
<feature type="coiled-coil region" evidence="2">
    <location>
        <begin position="696"/>
        <end position="723"/>
    </location>
</feature>
<feature type="compositionally biased region" description="Polar residues" evidence="3">
    <location>
        <begin position="53"/>
        <end position="63"/>
    </location>
</feature>
<dbReference type="AlphaFoldDB" id="A0AAV8URR4"/>
<feature type="compositionally biased region" description="Basic and acidic residues" evidence="3">
    <location>
        <begin position="31"/>
        <end position="52"/>
    </location>
</feature>
<reference evidence="6 7" key="1">
    <citation type="journal article" date="2023" name="Nat. Commun.">
        <title>Origin of minicircular mitochondrial genomes in red algae.</title>
        <authorList>
            <person name="Lee Y."/>
            <person name="Cho C.H."/>
            <person name="Lee Y.M."/>
            <person name="Park S.I."/>
            <person name="Yang J.H."/>
            <person name="West J.A."/>
            <person name="Bhattacharya D."/>
            <person name="Yoon H.S."/>
        </authorList>
    </citation>
    <scope>NUCLEOTIDE SEQUENCE [LARGE SCALE GENOMIC DNA]</scope>
    <source>
        <strain evidence="6 7">CCMP1338</strain>
        <tissue evidence="6">Whole cell</tissue>
    </source>
</reference>
<keyword evidence="4" id="KW-0732">Signal</keyword>
<gene>
    <name evidence="6" type="ORF">NDN08_000355</name>
</gene>
<dbReference type="PANTHER" id="PTHR21481:SF0">
    <property type="entry name" value="PROTEIN CLEC16A"/>
    <property type="match status" value="1"/>
</dbReference>
<evidence type="ECO:0000256" key="2">
    <source>
        <dbReference type="SAM" id="Coils"/>
    </source>
</evidence>
<dbReference type="GO" id="GO:0006914">
    <property type="term" value="P:autophagy"/>
    <property type="evidence" value="ECO:0007669"/>
    <property type="project" value="UniProtKB-KW"/>
</dbReference>
<dbReference type="Proteomes" id="UP001157974">
    <property type="component" value="Unassembled WGS sequence"/>
</dbReference>
<keyword evidence="2" id="KW-0175">Coiled coil</keyword>
<evidence type="ECO:0000313" key="7">
    <source>
        <dbReference type="Proteomes" id="UP001157974"/>
    </source>
</evidence>
<evidence type="ECO:0000259" key="5">
    <source>
        <dbReference type="Pfam" id="PF09758"/>
    </source>
</evidence>
<evidence type="ECO:0000256" key="1">
    <source>
        <dbReference type="ARBA" id="ARBA00023006"/>
    </source>
</evidence>
<feature type="signal peptide" evidence="4">
    <location>
        <begin position="1"/>
        <end position="29"/>
    </location>
</feature>
<feature type="region of interest" description="Disordered" evidence="3">
    <location>
        <begin position="28"/>
        <end position="63"/>
    </location>
</feature>
<proteinExistence type="predicted"/>
<keyword evidence="7" id="KW-1185">Reference proteome</keyword>
<dbReference type="EMBL" id="JAMWBK010000006">
    <property type="protein sequence ID" value="KAJ8903822.1"/>
    <property type="molecule type" value="Genomic_DNA"/>
</dbReference>
<dbReference type="InterPro" id="IPR039272">
    <property type="entry name" value="CLEC16A/TT9"/>
</dbReference>
<feature type="domain" description="FPL" evidence="5">
    <location>
        <begin position="110"/>
        <end position="257"/>
    </location>
</feature>
<dbReference type="GO" id="GO:0007034">
    <property type="term" value="P:vacuolar transport"/>
    <property type="evidence" value="ECO:0007669"/>
    <property type="project" value="TreeGrafter"/>
</dbReference>
<evidence type="ECO:0000256" key="3">
    <source>
        <dbReference type="SAM" id="MobiDB-lite"/>
    </source>
</evidence>
<name>A0AAV8URR4_9RHOD</name>
<evidence type="ECO:0000313" key="6">
    <source>
        <dbReference type="EMBL" id="KAJ8903822.1"/>
    </source>
</evidence>
<keyword evidence="1" id="KW-0072">Autophagy</keyword>
<dbReference type="GO" id="GO:0005770">
    <property type="term" value="C:late endosome"/>
    <property type="evidence" value="ECO:0007669"/>
    <property type="project" value="TreeGrafter"/>
</dbReference>
<evidence type="ECO:0000256" key="4">
    <source>
        <dbReference type="SAM" id="SignalP"/>
    </source>
</evidence>
<dbReference type="InterPro" id="IPR019155">
    <property type="entry name" value="CLEC16A/TT9_N"/>
</dbReference>
<dbReference type="GO" id="GO:0016197">
    <property type="term" value="P:endosomal transport"/>
    <property type="evidence" value="ECO:0007669"/>
    <property type="project" value="TreeGrafter"/>
</dbReference>
<dbReference type="GO" id="GO:1901096">
    <property type="term" value="P:regulation of autophagosome maturation"/>
    <property type="evidence" value="ECO:0007669"/>
    <property type="project" value="TreeGrafter"/>
</dbReference>
<dbReference type="SUPFAM" id="SSF48371">
    <property type="entry name" value="ARM repeat"/>
    <property type="match status" value="1"/>
</dbReference>
<feature type="chain" id="PRO_5044001177" description="FPL domain-containing protein" evidence="4">
    <location>
        <begin position="30"/>
        <end position="774"/>
    </location>
</feature>
<dbReference type="Pfam" id="PF09758">
    <property type="entry name" value="FPL"/>
    <property type="match status" value="1"/>
</dbReference>
<dbReference type="GO" id="GO:0005794">
    <property type="term" value="C:Golgi apparatus"/>
    <property type="evidence" value="ECO:0007669"/>
    <property type="project" value="TreeGrafter"/>
</dbReference>
<dbReference type="InterPro" id="IPR016024">
    <property type="entry name" value="ARM-type_fold"/>
</dbReference>
<dbReference type="PANTHER" id="PTHR21481">
    <property type="entry name" value="PROTEIN CLEC16A"/>
    <property type="match status" value="1"/>
</dbReference>